<evidence type="ECO:0000313" key="7">
    <source>
        <dbReference type="Ensembl" id="ENSLCAP00010002839.1"/>
    </source>
</evidence>
<evidence type="ECO:0000256" key="2">
    <source>
        <dbReference type="ARBA" id="ARBA00022771"/>
    </source>
</evidence>
<evidence type="ECO:0000256" key="4">
    <source>
        <dbReference type="PROSITE-ProRule" id="PRU00207"/>
    </source>
</evidence>
<dbReference type="GO" id="GO:0008270">
    <property type="term" value="F:zinc ion binding"/>
    <property type="evidence" value="ECO:0007669"/>
    <property type="project" value="UniProtKB-KW"/>
</dbReference>
<dbReference type="CTD" id="54739"/>
<dbReference type="InterPro" id="IPR049439">
    <property type="entry name" value="TRAFD1-XIAF1_Znf"/>
</dbReference>
<dbReference type="PANTHER" id="PTHR16295:SF17">
    <property type="entry name" value="XIAP-ASSOCIATED FACTOR 1"/>
    <property type="match status" value="1"/>
</dbReference>
<organism evidence="7 8">
    <name type="scientific">Lates calcarifer</name>
    <name type="common">Barramundi</name>
    <name type="synonym">Holocentrus calcarifer</name>
    <dbReference type="NCBI Taxonomy" id="8187"/>
    <lineage>
        <taxon>Eukaryota</taxon>
        <taxon>Metazoa</taxon>
        <taxon>Chordata</taxon>
        <taxon>Craniata</taxon>
        <taxon>Vertebrata</taxon>
        <taxon>Euteleostomi</taxon>
        <taxon>Actinopterygii</taxon>
        <taxon>Neopterygii</taxon>
        <taxon>Teleostei</taxon>
        <taxon>Neoteleostei</taxon>
        <taxon>Acanthomorphata</taxon>
        <taxon>Carangaria</taxon>
        <taxon>Carangaria incertae sedis</taxon>
        <taxon>Centropomidae</taxon>
        <taxon>Lates</taxon>
    </lineage>
</organism>
<keyword evidence="1 4" id="KW-0479">Metal-binding</keyword>
<dbReference type="Proteomes" id="UP000314980">
    <property type="component" value="Unassembled WGS sequence"/>
</dbReference>
<keyword evidence="8" id="KW-1185">Reference proteome</keyword>
<dbReference type="KEGG" id="lcf:108888188"/>
<keyword evidence="3 4" id="KW-0862">Zinc</keyword>
<dbReference type="RefSeq" id="XP_018539572.1">
    <property type="nucleotide sequence ID" value="XM_018684056.2"/>
</dbReference>
<dbReference type="Ensembl" id="ENSLCAT00010002932.1">
    <property type="protein sequence ID" value="ENSLCAP00010002839.1"/>
    <property type="gene ID" value="ENSLCAG00010001543.1"/>
</dbReference>
<dbReference type="Gene3D" id="3.30.40.10">
    <property type="entry name" value="Zinc/RING finger domain, C3HC4 (zinc finger)"/>
    <property type="match status" value="2"/>
</dbReference>
<sequence length="264" mass="30064">MDNKEATRTCSQCNKEVAEANFALHETHCRRFLCVCPDCDEAVPREQLDKHREEQHTQVRCSKCNQKMERRHLMDHESDECVERPQTCQFCELVLPWKELDEHCLVCGSRTELCRDCNRYVKLRDQPEHGLTCSASNNGSSPPQTTSTPSNKTKVTVTCKGCTALIAAEDIEKHELECVPAIRWDYYKEAKPEEEESKNGDDFYGQVITRLSSTYKASTLSGNGPWGDGGDPDKISTCPHCHLALPSLTLRWHQVKCQVYIVLK</sequence>
<proteinExistence type="predicted"/>
<dbReference type="InParanoid" id="A0A4W6BPN9"/>
<dbReference type="GO" id="GO:0005739">
    <property type="term" value="C:mitochondrion"/>
    <property type="evidence" value="ECO:0007669"/>
    <property type="project" value="TreeGrafter"/>
</dbReference>
<dbReference type="AlphaFoldDB" id="A0A4W6BPN9"/>
<evidence type="ECO:0000256" key="1">
    <source>
        <dbReference type="ARBA" id="ARBA00022723"/>
    </source>
</evidence>
<evidence type="ECO:0000256" key="5">
    <source>
        <dbReference type="SAM" id="MobiDB-lite"/>
    </source>
</evidence>
<feature type="compositionally biased region" description="Low complexity" evidence="5">
    <location>
        <begin position="136"/>
        <end position="153"/>
    </location>
</feature>
<dbReference type="InterPro" id="IPR051986">
    <property type="entry name" value="Innate_Immune_Apopt_Reg"/>
</dbReference>
<dbReference type="GeneTree" id="ENSGT00530000063869"/>
<dbReference type="Proteomes" id="UP000694890">
    <property type="component" value="Linkage group LG21"/>
</dbReference>
<dbReference type="STRING" id="8187.ENSLCAP00010002839"/>
<keyword evidence="2 4" id="KW-0863">Zinc-finger</keyword>
<name>A0A4W6BPN9_LATCA</name>
<feature type="region of interest" description="Disordered" evidence="5">
    <location>
        <begin position="132"/>
        <end position="153"/>
    </location>
</feature>
<dbReference type="PROSITE" id="PS50145">
    <property type="entry name" value="ZF_TRAF"/>
    <property type="match status" value="1"/>
</dbReference>
<dbReference type="OrthoDB" id="193703at2759"/>
<feature type="domain" description="TRAF-type" evidence="6">
    <location>
        <begin position="25"/>
        <end position="91"/>
    </location>
</feature>
<feature type="zinc finger region" description="TRAF-type" evidence="4">
    <location>
        <begin position="25"/>
        <end position="91"/>
    </location>
</feature>
<accession>A0A4W6BPN9</accession>
<dbReference type="InterPro" id="IPR001293">
    <property type="entry name" value="Znf_TRAF"/>
</dbReference>
<reference evidence="7" key="3">
    <citation type="submission" date="2025-05" db="UniProtKB">
        <authorList>
            <consortium name="Ensembl"/>
        </authorList>
    </citation>
    <scope>IDENTIFICATION</scope>
</reference>
<gene>
    <name evidence="7 9" type="primary">xaf1</name>
</gene>
<reference evidence="8" key="1">
    <citation type="submission" date="2015-09" db="EMBL/GenBank/DDBJ databases">
        <authorList>
            <person name="Sai Rama Sridatta P."/>
        </authorList>
    </citation>
    <scope>NUCLEOTIDE SEQUENCE [LARGE SCALE GENOMIC DNA]</scope>
</reference>
<evidence type="ECO:0000256" key="3">
    <source>
        <dbReference type="ARBA" id="ARBA00022833"/>
    </source>
</evidence>
<protein>
    <submittedName>
        <fullName evidence="7 9">XIAP-associated factor 1</fullName>
    </submittedName>
</protein>
<dbReference type="GeneID" id="108888188"/>
<dbReference type="PANTHER" id="PTHR16295">
    <property type="entry name" value="TRAF-TYPE ZINC FINGER PROTEIN-RELATED"/>
    <property type="match status" value="1"/>
</dbReference>
<evidence type="ECO:0000259" key="6">
    <source>
        <dbReference type="PROSITE" id="PS50145"/>
    </source>
</evidence>
<evidence type="ECO:0000313" key="9">
    <source>
        <dbReference type="RefSeq" id="XP_018539572.1"/>
    </source>
</evidence>
<evidence type="ECO:0000313" key="8">
    <source>
        <dbReference type="Proteomes" id="UP000314980"/>
    </source>
</evidence>
<dbReference type="InterPro" id="IPR013083">
    <property type="entry name" value="Znf_RING/FYVE/PHD"/>
</dbReference>
<reference evidence="9" key="2">
    <citation type="submission" date="2025-04" db="UniProtKB">
        <authorList>
            <consortium name="RefSeq"/>
        </authorList>
    </citation>
    <scope>IDENTIFICATION</scope>
    <source>
        <tissue evidence="9">Brain</tissue>
    </source>
</reference>
<dbReference type="Pfam" id="PF21366">
    <property type="entry name" value="TRAFD1-XIAF1_ZnF"/>
    <property type="match status" value="1"/>
</dbReference>